<dbReference type="HOGENOM" id="CLU_103734_1_2_0"/>
<dbReference type="PIRSF" id="PIRSF006162">
    <property type="entry name" value="PgpA"/>
    <property type="match status" value="1"/>
</dbReference>
<dbReference type="InterPro" id="IPR036681">
    <property type="entry name" value="PgpA-like_sf"/>
</dbReference>
<keyword evidence="1" id="KW-0812">Transmembrane</keyword>
<protein>
    <submittedName>
        <fullName evidence="3">Phosphatidylglycerophosphatase A</fullName>
    </submittedName>
</protein>
<dbReference type="eggNOG" id="COG1267">
    <property type="taxonomic scope" value="Bacteria"/>
</dbReference>
<dbReference type="PANTHER" id="PTHR36305">
    <property type="entry name" value="PHOSPHATIDYLGLYCEROPHOSPHATASE A"/>
    <property type="match status" value="1"/>
</dbReference>
<dbReference type="AlphaFoldDB" id="D5EIE4"/>
<dbReference type="STRING" id="583355.Caka_1190"/>
<dbReference type="PANTHER" id="PTHR36305:SF1">
    <property type="entry name" value="PHOSPHATIDYLGLYCEROPHOSPHATASE A"/>
    <property type="match status" value="1"/>
</dbReference>
<dbReference type="GO" id="GO:0006629">
    <property type="term" value="P:lipid metabolic process"/>
    <property type="evidence" value="ECO:0007669"/>
    <property type="project" value="InterPro"/>
</dbReference>
<feature type="transmembrane region" description="Helical" evidence="1">
    <location>
        <begin position="86"/>
        <end position="107"/>
    </location>
</feature>
<organism evidence="3 4">
    <name type="scientific">Coraliomargarita akajimensis (strain DSM 45221 / IAM 15411 / JCM 23193 / KCTC 12865 / 04OKA010-24)</name>
    <dbReference type="NCBI Taxonomy" id="583355"/>
    <lineage>
        <taxon>Bacteria</taxon>
        <taxon>Pseudomonadati</taxon>
        <taxon>Verrucomicrobiota</taxon>
        <taxon>Opitutia</taxon>
        <taxon>Puniceicoccales</taxon>
        <taxon>Coraliomargaritaceae</taxon>
        <taxon>Coraliomargarita</taxon>
    </lineage>
</organism>
<evidence type="ECO:0000259" key="2">
    <source>
        <dbReference type="Pfam" id="PF04608"/>
    </source>
</evidence>
<dbReference type="GO" id="GO:0008962">
    <property type="term" value="F:phosphatidylglycerophosphatase activity"/>
    <property type="evidence" value="ECO:0007669"/>
    <property type="project" value="InterPro"/>
</dbReference>
<name>D5EIE4_CORAD</name>
<dbReference type="Proteomes" id="UP000000925">
    <property type="component" value="Chromosome"/>
</dbReference>
<proteinExistence type="predicted"/>
<dbReference type="SUPFAM" id="SSF101307">
    <property type="entry name" value="YutG-like"/>
    <property type="match status" value="1"/>
</dbReference>
<feature type="transmembrane region" description="Helical" evidence="1">
    <location>
        <begin position="54"/>
        <end position="74"/>
    </location>
</feature>
<dbReference type="CDD" id="cd06971">
    <property type="entry name" value="PgpA"/>
    <property type="match status" value="1"/>
</dbReference>
<gene>
    <name evidence="3" type="ordered locus">Caka_1190</name>
</gene>
<evidence type="ECO:0000313" key="4">
    <source>
        <dbReference type="Proteomes" id="UP000000925"/>
    </source>
</evidence>
<dbReference type="Pfam" id="PF04608">
    <property type="entry name" value="PgpA"/>
    <property type="match status" value="1"/>
</dbReference>
<keyword evidence="4" id="KW-1185">Reference proteome</keyword>
<keyword evidence="1" id="KW-0472">Membrane</keyword>
<keyword evidence="1" id="KW-1133">Transmembrane helix</keyword>
<evidence type="ECO:0000256" key="1">
    <source>
        <dbReference type="SAM" id="Phobius"/>
    </source>
</evidence>
<feature type="domain" description="YutG/PgpA" evidence="2">
    <location>
        <begin position="20"/>
        <end position="165"/>
    </location>
</feature>
<reference evidence="3 4" key="1">
    <citation type="journal article" date="2010" name="Stand. Genomic Sci.">
        <title>Complete genome sequence of Coraliomargarita akajimensis type strain (04OKA010-24).</title>
        <authorList>
            <person name="Mavromatis K."/>
            <person name="Abt B."/>
            <person name="Brambilla E."/>
            <person name="Lapidus A."/>
            <person name="Copeland A."/>
            <person name="Deshpande S."/>
            <person name="Nolan M."/>
            <person name="Lucas S."/>
            <person name="Tice H."/>
            <person name="Cheng J.F."/>
            <person name="Han C."/>
            <person name="Detter J.C."/>
            <person name="Woyke T."/>
            <person name="Goodwin L."/>
            <person name="Pitluck S."/>
            <person name="Held B."/>
            <person name="Brettin T."/>
            <person name="Tapia R."/>
            <person name="Ivanova N."/>
            <person name="Mikhailova N."/>
            <person name="Pati A."/>
            <person name="Liolios K."/>
            <person name="Chen A."/>
            <person name="Palaniappan K."/>
            <person name="Land M."/>
            <person name="Hauser L."/>
            <person name="Chang Y.J."/>
            <person name="Jeffries C.D."/>
            <person name="Rohde M."/>
            <person name="Goker M."/>
            <person name="Bristow J."/>
            <person name="Eisen J.A."/>
            <person name="Markowitz V."/>
            <person name="Hugenholtz P."/>
            <person name="Klenk H.P."/>
            <person name="Kyrpides N.C."/>
        </authorList>
    </citation>
    <scope>NUCLEOTIDE SEQUENCE [LARGE SCALE GENOMIC DNA]</scope>
    <source>
        <strain evidence="4">DSM 45221 / IAM 15411 / JCM 23193 / KCTC 12865</strain>
    </source>
</reference>
<dbReference type="KEGG" id="caa:Caka_1190"/>
<dbReference type="OrthoDB" id="9804091at2"/>
<dbReference type="InterPro" id="IPR026037">
    <property type="entry name" value="PgpA"/>
</dbReference>
<dbReference type="EMBL" id="CP001998">
    <property type="protein sequence ID" value="ADE54210.1"/>
    <property type="molecule type" value="Genomic_DNA"/>
</dbReference>
<accession>D5EIE4</accession>
<dbReference type="RefSeq" id="WP_013042932.1">
    <property type="nucleotide sequence ID" value="NC_014008.1"/>
</dbReference>
<evidence type="ECO:0000313" key="3">
    <source>
        <dbReference type="EMBL" id="ADE54210.1"/>
    </source>
</evidence>
<dbReference type="InterPro" id="IPR007686">
    <property type="entry name" value="YutG/PgpA"/>
</dbReference>
<sequence>MRLNFVWTNFLSDKLVIEMSTLGPLGRVKKGPGTVGSVAGLGLYAVLFHKASDLGFILMALALIYLSMGICDSAEKRLGMRDPGMIILDEFVAVPLVFLGMGGPMGLIEQHHGWPVLLAGFVLFRIFDISKPWLIGKLQDLPGGIGCVADDVAAALASCVVLHLLLEFVF</sequence>